<evidence type="ECO:0000256" key="5">
    <source>
        <dbReference type="ARBA" id="ARBA00022989"/>
    </source>
</evidence>
<evidence type="ECO:0000256" key="4">
    <source>
        <dbReference type="ARBA" id="ARBA00022692"/>
    </source>
</evidence>
<evidence type="ECO:0000313" key="7">
    <source>
        <dbReference type="EMBL" id="WPL16370.1"/>
    </source>
</evidence>
<dbReference type="InterPro" id="IPR002758">
    <property type="entry name" value="Cation_antiport_E"/>
</dbReference>
<keyword evidence="3" id="KW-1003">Cell membrane</keyword>
<evidence type="ECO:0000256" key="6">
    <source>
        <dbReference type="ARBA" id="ARBA00023136"/>
    </source>
</evidence>
<dbReference type="Proteomes" id="UP001432180">
    <property type="component" value="Chromosome"/>
</dbReference>
<dbReference type="PANTHER" id="PTHR34584:SF1">
    <property type="entry name" value="NA(+)_H(+) ANTIPORTER SUBUNIT E1"/>
    <property type="match status" value="1"/>
</dbReference>
<protein>
    <submittedName>
        <fullName evidence="7">Monovalent cation/H+ antiporter subunit E</fullName>
    </submittedName>
</protein>
<keyword evidence="5" id="KW-1133">Transmembrane helix</keyword>
<gene>
    <name evidence="7" type="ORF">Thiowin_01324</name>
</gene>
<proteinExistence type="inferred from homology"/>
<sequence>MAKLRMTRIALGRLLMRGLMFAGLWLILTRADPFSWVIGLPVVLAATWASRRMEFARPDPVSRGAAGSVPGMVSVDLIQSDRARLGATWAVSTHWLILDIRRLPAFLGFFLATSVRGGVDVSRRILTWPLAISPGFLTYRTALRHPGARIFFLDLISLLPGTLSADLEVPNRLVIHVLDLGAENYRELAQLELQVARLFRESIRAGTR</sequence>
<name>A0ABZ0S5R6_9GAMM</name>
<evidence type="ECO:0000256" key="3">
    <source>
        <dbReference type="ARBA" id="ARBA00022475"/>
    </source>
</evidence>
<keyword evidence="8" id="KW-1185">Reference proteome</keyword>
<evidence type="ECO:0000256" key="2">
    <source>
        <dbReference type="ARBA" id="ARBA00006228"/>
    </source>
</evidence>
<evidence type="ECO:0000256" key="1">
    <source>
        <dbReference type="ARBA" id="ARBA00004651"/>
    </source>
</evidence>
<keyword evidence="4" id="KW-0812">Transmembrane</keyword>
<keyword evidence="6" id="KW-0472">Membrane</keyword>
<comment type="subcellular location">
    <subcellularLocation>
        <location evidence="1">Cell membrane</location>
        <topology evidence="1">Multi-pass membrane protein</topology>
    </subcellularLocation>
</comment>
<dbReference type="EMBL" id="CP121472">
    <property type="protein sequence ID" value="WPL16370.1"/>
    <property type="molecule type" value="Genomic_DNA"/>
</dbReference>
<organism evidence="7 8">
    <name type="scientific">Thiorhodovibrio winogradskyi</name>
    <dbReference type="NCBI Taxonomy" id="77007"/>
    <lineage>
        <taxon>Bacteria</taxon>
        <taxon>Pseudomonadati</taxon>
        <taxon>Pseudomonadota</taxon>
        <taxon>Gammaproteobacteria</taxon>
        <taxon>Chromatiales</taxon>
        <taxon>Chromatiaceae</taxon>
        <taxon>Thiorhodovibrio</taxon>
    </lineage>
</organism>
<reference evidence="7 8" key="1">
    <citation type="journal article" date="2023" name="Microorganisms">
        <title>Thiorhodovibrio frisius and Trv. litoralis spp. nov., Two Novel Members from a Clade of Fastidious Purple Sulfur Bacteria That Exhibit Unique Red-Shifted Light-Harvesting Capabilities.</title>
        <authorList>
            <person name="Methner A."/>
            <person name="Kuzyk S.B."/>
            <person name="Petersen J."/>
            <person name="Bauer S."/>
            <person name="Brinkmann H."/>
            <person name="Sichau K."/>
            <person name="Wanner G."/>
            <person name="Wolf J."/>
            <person name="Neumann-Schaal M."/>
            <person name="Henke P."/>
            <person name="Tank M."/>
            <person name="Sproer C."/>
            <person name="Bunk B."/>
            <person name="Overmann J."/>
        </authorList>
    </citation>
    <scope>NUCLEOTIDE SEQUENCE [LARGE SCALE GENOMIC DNA]</scope>
    <source>
        <strain evidence="7 8">DSM 6702</strain>
    </source>
</reference>
<dbReference type="PANTHER" id="PTHR34584">
    <property type="entry name" value="NA(+)/H(+) ANTIPORTER SUBUNIT E1"/>
    <property type="match status" value="1"/>
</dbReference>
<accession>A0ABZ0S5R6</accession>
<comment type="similarity">
    <text evidence="2">Belongs to the CPA3 antiporters (TC 2.A.63) subunit E family.</text>
</comment>
<evidence type="ECO:0000313" key="8">
    <source>
        <dbReference type="Proteomes" id="UP001432180"/>
    </source>
</evidence>
<dbReference type="Pfam" id="PF01899">
    <property type="entry name" value="MNHE"/>
    <property type="match status" value="1"/>
</dbReference>